<keyword evidence="2" id="KW-1185">Reference proteome</keyword>
<dbReference type="PANTHER" id="PTHR35802">
    <property type="entry name" value="PROTEASE SYNTHASE AND SPORULATION PROTEIN PAI 2"/>
    <property type="match status" value="1"/>
</dbReference>
<dbReference type="STRING" id="1610493.RPIT_01470"/>
<organism evidence="1 2">
    <name type="scientific">Tessaracoccus flavus</name>
    <dbReference type="NCBI Taxonomy" id="1610493"/>
    <lineage>
        <taxon>Bacteria</taxon>
        <taxon>Bacillati</taxon>
        <taxon>Actinomycetota</taxon>
        <taxon>Actinomycetes</taxon>
        <taxon>Propionibacteriales</taxon>
        <taxon>Propionibacteriaceae</taxon>
        <taxon>Tessaracoccus</taxon>
    </lineage>
</organism>
<proteinExistence type="predicted"/>
<accession>A0A1Q2CC13</accession>
<gene>
    <name evidence="1" type="ORF">RPIT_01470</name>
</gene>
<dbReference type="AlphaFoldDB" id="A0A1Q2CC13"/>
<dbReference type="Pfam" id="PF04299">
    <property type="entry name" value="FMN_bind_2"/>
    <property type="match status" value="1"/>
</dbReference>
<dbReference type="Gene3D" id="2.30.110.10">
    <property type="entry name" value="Electron Transport, Fmn-binding Protein, Chain A"/>
    <property type="match status" value="1"/>
</dbReference>
<dbReference type="KEGG" id="tfl:RPIT_01470"/>
<evidence type="ECO:0000313" key="1">
    <source>
        <dbReference type="EMBL" id="AQP43646.1"/>
    </source>
</evidence>
<protein>
    <submittedName>
        <fullName evidence="1">Uncharacterized protein</fullName>
    </submittedName>
</protein>
<reference evidence="1 2" key="1">
    <citation type="journal article" date="2016" name="Int. J. Syst. Evol. Microbiol.">
        <title>Tessaracoccus flavus sp. nov., isolated from the drainage system of a lindane-producing factory.</title>
        <authorList>
            <person name="Kumari R."/>
            <person name="Singh P."/>
            <person name="Schumann P."/>
            <person name="Lal R."/>
        </authorList>
    </citation>
    <scope>NUCLEOTIDE SEQUENCE [LARGE SCALE GENOMIC DNA]</scope>
    <source>
        <strain evidence="1 2">RP1T</strain>
    </source>
</reference>
<dbReference type="PIRSF" id="PIRSF010372">
    <property type="entry name" value="PaiB"/>
    <property type="match status" value="1"/>
</dbReference>
<dbReference type="InterPro" id="IPR012349">
    <property type="entry name" value="Split_barrel_FMN-bd"/>
</dbReference>
<dbReference type="Proteomes" id="UP000188324">
    <property type="component" value="Chromosome"/>
</dbReference>
<name>A0A1Q2CC13_9ACTN</name>
<dbReference type="SUPFAM" id="SSF50475">
    <property type="entry name" value="FMN-binding split barrel"/>
    <property type="match status" value="1"/>
</dbReference>
<dbReference type="InterPro" id="IPR007396">
    <property type="entry name" value="TR_PAI2-type"/>
</dbReference>
<dbReference type="RefSeq" id="WP_162274462.1">
    <property type="nucleotide sequence ID" value="NZ_CP019605.1"/>
</dbReference>
<dbReference type="PANTHER" id="PTHR35802:SF1">
    <property type="entry name" value="PROTEASE SYNTHASE AND SPORULATION PROTEIN PAI 2"/>
    <property type="match status" value="1"/>
</dbReference>
<dbReference type="EMBL" id="CP019605">
    <property type="protein sequence ID" value="AQP43646.1"/>
    <property type="molecule type" value="Genomic_DNA"/>
</dbReference>
<evidence type="ECO:0000313" key="2">
    <source>
        <dbReference type="Proteomes" id="UP000188324"/>
    </source>
</evidence>
<sequence>MEPQGPESYVYLPASQSEADAAACRELLEQVGAGLWITEGPGVPTATLLPTLWSGDRLISHASAANLQFPPGTDRVACRVVVQGPHTYVSPRWYPSVQPGTARGRATGRAVGTWDYEQVQFAGWLRTHTDPRRLREEVRAHAEWFDAQRMADSTVGPSDAQRGPWRLDEAPREFIEAMLRGIVGLELEITDVVGRFKLSQNRTQGDRDGVATGLRERGRDQDLAIADAVDRATPLYP</sequence>